<comment type="caution">
    <text evidence="2">The sequence shown here is derived from an EMBL/GenBank/DDBJ whole genome shotgun (WGS) entry which is preliminary data.</text>
</comment>
<keyword evidence="1" id="KW-0812">Transmembrane</keyword>
<organism evidence="2 3">
    <name type="scientific">Splendidivirga corallicola</name>
    <dbReference type="NCBI Taxonomy" id="3051826"/>
    <lineage>
        <taxon>Bacteria</taxon>
        <taxon>Pseudomonadati</taxon>
        <taxon>Bacteroidota</taxon>
        <taxon>Cytophagia</taxon>
        <taxon>Cytophagales</taxon>
        <taxon>Splendidivirgaceae</taxon>
        <taxon>Splendidivirga</taxon>
    </lineage>
</organism>
<dbReference type="EMBL" id="JAUJEA010000001">
    <property type="protein sequence ID" value="MDN5199927.1"/>
    <property type="molecule type" value="Genomic_DNA"/>
</dbReference>
<evidence type="ECO:0000313" key="2">
    <source>
        <dbReference type="EMBL" id="MDN5199927.1"/>
    </source>
</evidence>
<evidence type="ECO:0000256" key="1">
    <source>
        <dbReference type="SAM" id="Phobius"/>
    </source>
</evidence>
<keyword evidence="3" id="KW-1185">Reference proteome</keyword>
<proteinExistence type="predicted"/>
<protein>
    <submittedName>
        <fullName evidence="2">Uncharacterized protein</fullName>
    </submittedName>
</protein>
<feature type="transmembrane region" description="Helical" evidence="1">
    <location>
        <begin position="7"/>
        <end position="28"/>
    </location>
</feature>
<keyword evidence="1" id="KW-0472">Membrane</keyword>
<evidence type="ECO:0000313" key="3">
    <source>
        <dbReference type="Proteomes" id="UP001172082"/>
    </source>
</evidence>
<accession>A0ABT8KGT2</accession>
<sequence>MKEKLELIKSLVWPILITLFVLFNWSAIHNSIEHVPELISKSESISIGGLSIKINQNLQDKSSPEIKAFLKEISPADLDLILQLRNTIQRFSKEQYDEYGANEYKGLLNLGLAIKKDTLREANHEVDIVLSKEGESVRNYLIEIINELIKEAK</sequence>
<dbReference type="Proteomes" id="UP001172082">
    <property type="component" value="Unassembled WGS sequence"/>
</dbReference>
<keyword evidence="1" id="KW-1133">Transmembrane helix</keyword>
<gene>
    <name evidence="2" type="ORF">QQ008_01100</name>
</gene>
<name>A0ABT8KGT2_9BACT</name>
<reference evidence="2" key="1">
    <citation type="submission" date="2023-06" db="EMBL/GenBank/DDBJ databases">
        <title>Genomic of Parafulvivirga corallium.</title>
        <authorList>
            <person name="Wang G."/>
        </authorList>
    </citation>
    <scope>NUCLEOTIDE SEQUENCE</scope>
    <source>
        <strain evidence="2">BMA10</strain>
    </source>
</reference>
<dbReference type="RefSeq" id="WP_346749957.1">
    <property type="nucleotide sequence ID" value="NZ_JAUJEA010000001.1"/>
</dbReference>